<protein>
    <submittedName>
        <fullName evidence="2">ARAD1D02354p</fullName>
    </submittedName>
</protein>
<accession>A0A060T7D4</accession>
<sequence>MPRNILKHKSYNVYSARNIDRVKRDERAAEKAEQQTRQLNQKERTEILRRRIRQGSSTSNAGDPTSKRNINDDKVGDKGNKHHEEVENTGVPLYTGSKVPWFAMNRSTQGTTTQLDYNDKSKAQLDPLAQMNKYIAQQKEYEQSSHQKKRSSSSTVKRKSKSTST</sequence>
<feature type="compositionally biased region" description="Basic and acidic residues" evidence="1">
    <location>
        <begin position="65"/>
        <end position="86"/>
    </location>
</feature>
<feature type="region of interest" description="Disordered" evidence="1">
    <location>
        <begin position="23"/>
        <end position="96"/>
    </location>
</feature>
<name>A0A060T7D4_BLAAD</name>
<dbReference type="InterPro" id="IPR039875">
    <property type="entry name" value="LENG1-like"/>
</dbReference>
<reference evidence="2" key="2">
    <citation type="submission" date="2014-06" db="EMBL/GenBank/DDBJ databases">
        <title>The complete genome of Blastobotrys (Arxula) adeninivorans LS3 - a yeast of biotechnological interest.</title>
        <authorList>
            <person name="Kunze G."/>
            <person name="Gaillardin C."/>
            <person name="Czernicka M."/>
            <person name="Durrens P."/>
            <person name="Martin T."/>
            <person name="Boer E."/>
            <person name="Gabaldon T."/>
            <person name="Cruz J."/>
            <person name="Talla E."/>
            <person name="Marck C."/>
            <person name="Goffeau A."/>
            <person name="Barbe V."/>
            <person name="Baret P."/>
            <person name="Baronian K."/>
            <person name="Beier S."/>
            <person name="Bleykasten C."/>
            <person name="Bode R."/>
            <person name="Casaregola S."/>
            <person name="Despons L."/>
            <person name="Fairhead C."/>
            <person name="Giersberg M."/>
            <person name="Gierski P."/>
            <person name="Hahnel U."/>
            <person name="Hartmann A."/>
            <person name="Jankowska D."/>
            <person name="Jubin C."/>
            <person name="Jung P."/>
            <person name="Lafontaine I."/>
            <person name="Leh-Louis V."/>
            <person name="Lemaire M."/>
            <person name="Marcet-Houben M."/>
            <person name="Mascher M."/>
            <person name="Morel G."/>
            <person name="Richard G.-F."/>
            <person name="Riechen J."/>
            <person name="Sacerdot C."/>
            <person name="Sarkar A."/>
            <person name="Savel G."/>
            <person name="Schacherer J."/>
            <person name="Sherman D."/>
            <person name="Straub M.-L."/>
            <person name="Stein N."/>
            <person name="Thierry A."/>
            <person name="Trautwein-Schult A."/>
            <person name="Westhof E."/>
            <person name="Worch S."/>
            <person name="Dujon B."/>
            <person name="Souciet J.-L."/>
            <person name="Wincker P."/>
            <person name="Scholz U."/>
            <person name="Neuveglise N."/>
        </authorList>
    </citation>
    <scope>NUCLEOTIDE SEQUENCE</scope>
    <source>
        <strain evidence="2">LS3</strain>
    </source>
</reference>
<organism evidence="2">
    <name type="scientific">Blastobotrys adeninivorans</name>
    <name type="common">Yeast</name>
    <name type="synonym">Arxula adeninivorans</name>
    <dbReference type="NCBI Taxonomy" id="409370"/>
    <lineage>
        <taxon>Eukaryota</taxon>
        <taxon>Fungi</taxon>
        <taxon>Dikarya</taxon>
        <taxon>Ascomycota</taxon>
        <taxon>Saccharomycotina</taxon>
        <taxon>Dipodascomycetes</taxon>
        <taxon>Dipodascales</taxon>
        <taxon>Trichomonascaceae</taxon>
        <taxon>Blastobotrys</taxon>
    </lineage>
</organism>
<gene>
    <name evidence="2" type="ORF">GNLVRS02_ARAD1D02354g</name>
</gene>
<dbReference type="EMBL" id="HG937694">
    <property type="protein sequence ID" value="CDP37040.1"/>
    <property type="molecule type" value="Genomic_DNA"/>
</dbReference>
<feature type="region of interest" description="Disordered" evidence="1">
    <location>
        <begin position="137"/>
        <end position="165"/>
    </location>
</feature>
<evidence type="ECO:0000313" key="2">
    <source>
        <dbReference type="EMBL" id="CDP37040.1"/>
    </source>
</evidence>
<evidence type="ECO:0000256" key="1">
    <source>
        <dbReference type="SAM" id="MobiDB-lite"/>
    </source>
</evidence>
<feature type="compositionally biased region" description="Polar residues" evidence="1">
    <location>
        <begin position="54"/>
        <end position="63"/>
    </location>
</feature>
<dbReference type="AlphaFoldDB" id="A0A060T7D4"/>
<reference evidence="2" key="1">
    <citation type="submission" date="2014-02" db="EMBL/GenBank/DDBJ databases">
        <authorList>
            <person name="Genoscope - CEA"/>
        </authorList>
    </citation>
    <scope>NUCLEOTIDE SEQUENCE</scope>
    <source>
        <strain evidence="2">LS3</strain>
    </source>
</reference>
<feature type="compositionally biased region" description="Basic and acidic residues" evidence="1">
    <location>
        <begin position="23"/>
        <end position="49"/>
    </location>
</feature>
<dbReference type="PANTHER" id="PTHR22093">
    <property type="entry name" value="LEUKOCYTE RECEPTOR CLUSTER LRC MEMBER 1"/>
    <property type="match status" value="1"/>
</dbReference>
<feature type="compositionally biased region" description="Basic residues" evidence="1">
    <location>
        <begin position="146"/>
        <end position="165"/>
    </location>
</feature>
<dbReference type="PANTHER" id="PTHR22093:SF0">
    <property type="entry name" value="LEUKOCYTE RECEPTOR CLUSTER MEMBER 1"/>
    <property type="match status" value="1"/>
</dbReference>
<proteinExistence type="predicted"/>